<keyword evidence="3 8" id="KW-0223">Dioxygenase</keyword>
<dbReference type="PANTHER" id="PTHR12918">
    <property type="entry name" value="CYSTEINE DIOXYGENASE"/>
    <property type="match status" value="1"/>
</dbReference>
<proteinExistence type="inferred from homology"/>
<evidence type="ECO:0000256" key="5">
    <source>
        <dbReference type="ARBA" id="ARBA00023004"/>
    </source>
</evidence>
<dbReference type="OrthoDB" id="7059163at2"/>
<accession>A0A1N6H7F0</accession>
<evidence type="ECO:0000313" key="8">
    <source>
        <dbReference type="EMBL" id="SIO15751.1"/>
    </source>
</evidence>
<protein>
    <submittedName>
        <fullName evidence="8">Cysteine dioxygenase type I</fullName>
    </submittedName>
</protein>
<dbReference type="GO" id="GO:0019448">
    <property type="term" value="P:L-cysteine catabolic process"/>
    <property type="evidence" value="ECO:0007669"/>
    <property type="project" value="TreeGrafter"/>
</dbReference>
<dbReference type="PANTHER" id="PTHR12918:SF1">
    <property type="entry name" value="CYSTEINE DIOXYGENASE TYPE 1"/>
    <property type="match status" value="1"/>
</dbReference>
<keyword evidence="5 7" id="KW-0408">Iron</keyword>
<dbReference type="Pfam" id="PF05995">
    <property type="entry name" value="CDO_I"/>
    <property type="match status" value="1"/>
</dbReference>
<feature type="cross-link" description="3'-(S-cysteinyl)-tyrosine (Cys-Tyr)" evidence="6">
    <location>
        <begin position="108"/>
        <end position="171"/>
    </location>
</feature>
<dbReference type="AlphaFoldDB" id="A0A1N6H7F0"/>
<evidence type="ECO:0000313" key="9">
    <source>
        <dbReference type="Proteomes" id="UP000184693"/>
    </source>
</evidence>
<dbReference type="EMBL" id="FSRM01000001">
    <property type="protein sequence ID" value="SIO15751.1"/>
    <property type="molecule type" value="Genomic_DNA"/>
</dbReference>
<keyword evidence="4" id="KW-0560">Oxidoreductase</keyword>
<dbReference type="SUPFAM" id="SSF51182">
    <property type="entry name" value="RmlC-like cupins"/>
    <property type="match status" value="1"/>
</dbReference>
<gene>
    <name evidence="8" type="ORF">SAMN05444168_3057</name>
</gene>
<evidence type="ECO:0000256" key="3">
    <source>
        <dbReference type="ARBA" id="ARBA00022964"/>
    </source>
</evidence>
<dbReference type="CDD" id="cd10548">
    <property type="entry name" value="cupin_CDO"/>
    <property type="match status" value="1"/>
</dbReference>
<reference evidence="8 9" key="1">
    <citation type="submission" date="2016-11" db="EMBL/GenBank/DDBJ databases">
        <authorList>
            <person name="Jaros S."/>
            <person name="Januszkiewicz K."/>
            <person name="Wedrychowicz H."/>
        </authorList>
    </citation>
    <scope>NUCLEOTIDE SEQUENCE [LARGE SCALE GENOMIC DNA]</scope>
    <source>
        <strain evidence="8 9">GAS86</strain>
    </source>
</reference>
<dbReference type="GO" id="GO:0017172">
    <property type="term" value="F:cysteine dioxygenase activity"/>
    <property type="evidence" value="ECO:0007669"/>
    <property type="project" value="TreeGrafter"/>
</dbReference>
<dbReference type="Proteomes" id="UP000184693">
    <property type="component" value="Unassembled WGS sequence"/>
</dbReference>
<keyword evidence="6" id="KW-0883">Thioether bond</keyword>
<keyword evidence="2 7" id="KW-0479">Metal-binding</keyword>
<name>A0A1N6H7F0_9BURK</name>
<evidence type="ECO:0000256" key="4">
    <source>
        <dbReference type="ARBA" id="ARBA00023002"/>
    </source>
</evidence>
<dbReference type="InterPro" id="IPR011051">
    <property type="entry name" value="RmlC_Cupin_sf"/>
</dbReference>
<evidence type="ECO:0000256" key="2">
    <source>
        <dbReference type="ARBA" id="ARBA00022723"/>
    </source>
</evidence>
<dbReference type="InterPro" id="IPR014710">
    <property type="entry name" value="RmlC-like_jellyroll"/>
</dbReference>
<evidence type="ECO:0000256" key="1">
    <source>
        <dbReference type="ARBA" id="ARBA00006622"/>
    </source>
</evidence>
<feature type="binding site" evidence="7">
    <location>
        <position position="104"/>
    </location>
    <ligand>
        <name>Fe cation</name>
        <dbReference type="ChEBI" id="CHEBI:24875"/>
        <note>catalytic</note>
    </ligand>
</feature>
<sequence length="201" mass="21373">MSHETYLSPADHSPRTLERLCNALDAAFAQSADAADPSQRAAFARSIRTALAEAAADPALLAPAQREGSAESYRRHLLAADPHGRYAIAALVWMPGQASPVHAHRTWCGYAVLDGALSETVYEWNESQQRASETRSHPRASGAVSFVRAGYSGIHRLGNASDAPAVSLHIYGVEGSQIGTHVNDLLEVGDRALPVVEPAVA</sequence>
<dbReference type="InterPro" id="IPR010300">
    <property type="entry name" value="CDO_1"/>
</dbReference>
<feature type="binding site" evidence="7">
    <location>
        <position position="155"/>
    </location>
    <ligand>
        <name>Fe cation</name>
        <dbReference type="ChEBI" id="CHEBI:24875"/>
        <note>catalytic</note>
    </ligand>
</feature>
<dbReference type="Gene3D" id="2.60.120.10">
    <property type="entry name" value="Jelly Rolls"/>
    <property type="match status" value="1"/>
</dbReference>
<feature type="binding site" evidence="7">
    <location>
        <position position="102"/>
    </location>
    <ligand>
        <name>Fe cation</name>
        <dbReference type="ChEBI" id="CHEBI:24875"/>
        <note>catalytic</note>
    </ligand>
</feature>
<dbReference type="GO" id="GO:0008198">
    <property type="term" value="F:ferrous iron binding"/>
    <property type="evidence" value="ECO:0007669"/>
    <property type="project" value="TreeGrafter"/>
</dbReference>
<evidence type="ECO:0000256" key="6">
    <source>
        <dbReference type="PIRSR" id="PIRSR610300-50"/>
    </source>
</evidence>
<dbReference type="RefSeq" id="WP_074265008.1">
    <property type="nucleotide sequence ID" value="NZ_FSRM01000001.1"/>
</dbReference>
<evidence type="ECO:0000256" key="7">
    <source>
        <dbReference type="PIRSR" id="PIRSR610300-51"/>
    </source>
</evidence>
<comment type="similarity">
    <text evidence="1">Belongs to the cysteine dioxygenase family.</text>
</comment>
<organism evidence="8 9">
    <name type="scientific">Paraburkholderia phenazinium</name>
    <dbReference type="NCBI Taxonomy" id="60549"/>
    <lineage>
        <taxon>Bacteria</taxon>
        <taxon>Pseudomonadati</taxon>
        <taxon>Pseudomonadota</taxon>
        <taxon>Betaproteobacteria</taxon>
        <taxon>Burkholderiales</taxon>
        <taxon>Burkholderiaceae</taxon>
        <taxon>Paraburkholderia</taxon>
    </lineage>
</organism>